<dbReference type="AlphaFoldDB" id="A0A5V5HM45"/>
<proteinExistence type="predicted"/>
<accession>A0A5V5HM45</accession>
<sequence length="422" mass="45139">MRLGCNSWFWFFITLLPFSASAAVVQGQYKSSAITNTVNTVVEKKLIERGFSSNDPRYTSTLSSVTSKTNQIAKASKAVSVAGFTGRTWLTASLRSALFGRAAVVALVAAGAIEWLLQDEDNIQITTFEPGQDGGLAGYYWGATGRYTSTVTELANATCSAYQYCDHFVIQSYNADPSREDLRTVRFYLDAAGKSEWTNYTASRFTCSGNSTIASCLPDYVSGGKPVTKVVPVQEALQTLSEADLAKELNPQVVADIANNVWSQAANEPAYGGVPYSPSYAATSSDVVAATSTAPKPSVGDLVVPDGQFGSDTSTNPTPDPNTGTGGDSTVIGKDPGIASPTLESPYTAQQIISPIENSMPFLRNLELPVKSATCPTYSFDWNGKNFVADVHCDLIEKYKSVIQIIASICWSLVALRMILSA</sequence>
<evidence type="ECO:0000256" key="2">
    <source>
        <dbReference type="SAM" id="SignalP"/>
    </source>
</evidence>
<keyword evidence="2" id="KW-0732">Signal</keyword>
<feature type="region of interest" description="Disordered" evidence="1">
    <location>
        <begin position="292"/>
        <end position="331"/>
    </location>
</feature>
<feature type="compositionally biased region" description="Low complexity" evidence="1">
    <location>
        <begin position="311"/>
        <end position="323"/>
    </location>
</feature>
<evidence type="ECO:0000256" key="1">
    <source>
        <dbReference type="SAM" id="MobiDB-lite"/>
    </source>
</evidence>
<comment type="caution">
    <text evidence="3">The sequence shown here is derived from an EMBL/GenBank/DDBJ whole genome shotgun (WGS) entry which is preliminary data.</text>
</comment>
<feature type="chain" id="PRO_5026151786" evidence="2">
    <location>
        <begin position="23"/>
        <end position="422"/>
    </location>
</feature>
<gene>
    <name evidence="3" type="ORF">CWV14_24350</name>
</gene>
<evidence type="ECO:0000313" key="3">
    <source>
        <dbReference type="EMBL" id="EBU4654748.1"/>
    </source>
</evidence>
<name>A0A5V5HM45_SALER</name>
<organism evidence="3">
    <name type="scientific">Salmonella enterica</name>
    <name type="common">Salmonella choleraesuis</name>
    <dbReference type="NCBI Taxonomy" id="28901"/>
    <lineage>
        <taxon>Bacteria</taxon>
        <taxon>Pseudomonadati</taxon>
        <taxon>Pseudomonadota</taxon>
        <taxon>Gammaproteobacteria</taxon>
        <taxon>Enterobacterales</taxon>
        <taxon>Enterobacteriaceae</taxon>
        <taxon>Salmonella</taxon>
    </lineage>
</organism>
<reference evidence="3" key="1">
    <citation type="submission" date="2018-07" db="EMBL/GenBank/DDBJ databases">
        <authorList>
            <consortium name="PulseNet: The National Subtyping Network for Foodborne Disease Surveillance"/>
            <person name="Tarr C.L."/>
            <person name="Trees E."/>
            <person name="Katz L.S."/>
            <person name="Carleton-Romer H.A."/>
            <person name="Stroika S."/>
            <person name="Kucerova Z."/>
            <person name="Roache K.F."/>
            <person name="Sabol A.L."/>
            <person name="Besser J."/>
            <person name="Gerner-Smidt P."/>
        </authorList>
    </citation>
    <scope>NUCLEOTIDE SEQUENCE</scope>
    <source>
        <strain evidence="3">PNUSAS029331</strain>
    </source>
</reference>
<protein>
    <submittedName>
        <fullName evidence="3">Uncharacterized protein</fullName>
    </submittedName>
</protein>
<dbReference type="EMBL" id="AAHCDH010000032">
    <property type="protein sequence ID" value="EBU4654748.1"/>
    <property type="molecule type" value="Genomic_DNA"/>
</dbReference>
<feature type="signal peptide" evidence="2">
    <location>
        <begin position="1"/>
        <end position="22"/>
    </location>
</feature>